<dbReference type="AlphaFoldDB" id="A0A4S8L4Q7"/>
<organism evidence="2 3">
    <name type="scientific">Dendrothele bispora (strain CBS 962.96)</name>
    <dbReference type="NCBI Taxonomy" id="1314807"/>
    <lineage>
        <taxon>Eukaryota</taxon>
        <taxon>Fungi</taxon>
        <taxon>Dikarya</taxon>
        <taxon>Basidiomycota</taxon>
        <taxon>Agaricomycotina</taxon>
        <taxon>Agaricomycetes</taxon>
        <taxon>Agaricomycetidae</taxon>
        <taxon>Agaricales</taxon>
        <taxon>Agaricales incertae sedis</taxon>
        <taxon>Dendrothele</taxon>
    </lineage>
</organism>
<dbReference type="EMBL" id="ML179657">
    <property type="protein sequence ID" value="THU83519.1"/>
    <property type="molecule type" value="Genomic_DNA"/>
</dbReference>
<evidence type="ECO:0000313" key="3">
    <source>
        <dbReference type="Proteomes" id="UP000297245"/>
    </source>
</evidence>
<protein>
    <submittedName>
        <fullName evidence="2">Uncharacterized protein</fullName>
    </submittedName>
</protein>
<accession>A0A4S8L4Q7</accession>
<name>A0A4S8L4Q7_DENBC</name>
<evidence type="ECO:0000313" key="2">
    <source>
        <dbReference type="EMBL" id="THU83519.1"/>
    </source>
</evidence>
<gene>
    <name evidence="2" type="ORF">K435DRAFT_807434</name>
</gene>
<proteinExistence type="predicted"/>
<evidence type="ECO:0000256" key="1">
    <source>
        <dbReference type="SAM" id="Phobius"/>
    </source>
</evidence>
<sequence>MSSNRGRPLVRQIKIQVTNELVPLESKPQRIPTMFSNLMRSSTNLCPVFNDSELLVHLYLRIITIKLLILVILFFQYVEDTEANLDPKIDPDVKNLPLEAYIE</sequence>
<keyword evidence="1" id="KW-0472">Membrane</keyword>
<keyword evidence="3" id="KW-1185">Reference proteome</keyword>
<feature type="transmembrane region" description="Helical" evidence="1">
    <location>
        <begin position="58"/>
        <end position="78"/>
    </location>
</feature>
<dbReference type="Proteomes" id="UP000297245">
    <property type="component" value="Unassembled WGS sequence"/>
</dbReference>
<keyword evidence="1" id="KW-0812">Transmembrane</keyword>
<keyword evidence="1" id="KW-1133">Transmembrane helix</keyword>
<reference evidence="2 3" key="1">
    <citation type="journal article" date="2019" name="Nat. Ecol. Evol.">
        <title>Megaphylogeny resolves global patterns of mushroom evolution.</title>
        <authorList>
            <person name="Varga T."/>
            <person name="Krizsan K."/>
            <person name="Foldi C."/>
            <person name="Dima B."/>
            <person name="Sanchez-Garcia M."/>
            <person name="Sanchez-Ramirez S."/>
            <person name="Szollosi G.J."/>
            <person name="Szarkandi J.G."/>
            <person name="Papp V."/>
            <person name="Albert L."/>
            <person name="Andreopoulos W."/>
            <person name="Angelini C."/>
            <person name="Antonin V."/>
            <person name="Barry K.W."/>
            <person name="Bougher N.L."/>
            <person name="Buchanan P."/>
            <person name="Buyck B."/>
            <person name="Bense V."/>
            <person name="Catcheside P."/>
            <person name="Chovatia M."/>
            <person name="Cooper J."/>
            <person name="Damon W."/>
            <person name="Desjardin D."/>
            <person name="Finy P."/>
            <person name="Geml J."/>
            <person name="Haridas S."/>
            <person name="Hughes K."/>
            <person name="Justo A."/>
            <person name="Karasinski D."/>
            <person name="Kautmanova I."/>
            <person name="Kiss B."/>
            <person name="Kocsube S."/>
            <person name="Kotiranta H."/>
            <person name="LaButti K.M."/>
            <person name="Lechner B.E."/>
            <person name="Liimatainen K."/>
            <person name="Lipzen A."/>
            <person name="Lukacs Z."/>
            <person name="Mihaltcheva S."/>
            <person name="Morgado L.N."/>
            <person name="Niskanen T."/>
            <person name="Noordeloos M.E."/>
            <person name="Ohm R.A."/>
            <person name="Ortiz-Santana B."/>
            <person name="Ovrebo C."/>
            <person name="Racz N."/>
            <person name="Riley R."/>
            <person name="Savchenko A."/>
            <person name="Shiryaev A."/>
            <person name="Soop K."/>
            <person name="Spirin V."/>
            <person name="Szebenyi C."/>
            <person name="Tomsovsky M."/>
            <person name="Tulloss R.E."/>
            <person name="Uehling J."/>
            <person name="Grigoriev I.V."/>
            <person name="Vagvolgyi C."/>
            <person name="Papp T."/>
            <person name="Martin F.M."/>
            <person name="Miettinen O."/>
            <person name="Hibbett D.S."/>
            <person name="Nagy L.G."/>
        </authorList>
    </citation>
    <scope>NUCLEOTIDE SEQUENCE [LARGE SCALE GENOMIC DNA]</scope>
    <source>
        <strain evidence="2 3">CBS 962.96</strain>
    </source>
</reference>